<dbReference type="InterPro" id="IPR038726">
    <property type="entry name" value="PDDEXK_AddAB-type"/>
</dbReference>
<dbReference type="EMBL" id="BATA01000065">
    <property type="protein sequence ID" value="GAD53409.1"/>
    <property type="molecule type" value="Genomic_DNA"/>
</dbReference>
<feature type="compositionally biased region" description="Basic residues" evidence="1">
    <location>
        <begin position="168"/>
        <end position="184"/>
    </location>
</feature>
<dbReference type="InterPro" id="IPR027417">
    <property type="entry name" value="P-loop_NTPase"/>
</dbReference>
<sequence>MRSADGGRADRLVQPERGGEPPRRHRRAAHAARRDGRDAGGYAGLVGGVRTTQVSPPRVGDGRDDRRAPPPRLRGRRARGRVPDGRHRRRRDRDRGTPRGGDAGGAGRRPSRGRARAAHRGLREPRRRRGRARVAAPFRLRARPRPRVDERGRPRGAPRRPRGVLSRRSARVVRRSRSRRRAVRRERCGRADGVGGSVAPTASARGRSGPLRRVGRVHRRARGRPRGVSGGVRQRVARAGDRGAARSRPLDRRVLRRSGGRASGRERERPPRDDRGATRVPPRAMAVRALHADHRRGAGRLGRPASGARVPRGRGARVLCYGQLEQTINQWRNAEPALFRAAIADGEYLGREWETHAVETADRTYRQRPALADATNAVAGAALRDPDRGGGDAGTYTEMRPVRAATADPSLHVATFAPHESPATDAWYDPPADGLGSGGALAEYLVGALAAGELSLTDGEGAHEPIRVLFRYREHMPAVRDALEARGLSVGVPEPLFDQSLTEVVVALLRWLDDDPTDPERTRASFATGPLDADDDDDGRRRRLRETVAAADWDVAAAAESIPDEAPVSPVLDRLASLATDLRRRRRDSLPDLARALLDVLVPGVDEGATGSSGAATRRPDPLSLVPDSTARRRLAVRDAIVDHLDRLARRTDGARAEALNRLDARIDDESESGFAPVYLPVDEADADVVLDTIHSTKGDQASTVALGDPAHRIRTPALFRDTLVAHGDALALRPPSIDANTRDVAVGGYDSGLFAVSPRDASDAGLRWFSNAARADDPRRYAGPPALAAVPAAKRAEEWRLLYVAMTRARDDLVVPLEATAAETTVTTSWSAAIADALDGISLTSRATHTLALPRPDGTATEVAVSVNDVPGRGPVSPRPDWPSPTSTPTLTRDSPVEDRDAFPLRFVSASALHPLATDRDAHLLDSLLDNQLETEYGRVPPSHPLPFDALAPGDVGRIAHDAIASLIEGGANAAAIRADANGIATDAVTRAIARRRREMDRAVPRAEREAIADYLRDTVLPQVTETDLYELLDDADAVYVEEPLDTVASVADLDIEVGAQADVVLRIGDRWYVHDFKLAFADGTDEADQRSRLQLGVYAWALCRQEKLDPSRVTTALTFLGARADADVTGTVPPGRVPHWLAHLHPDARE</sequence>
<dbReference type="PANTHER" id="PTHR11070:SF2">
    <property type="entry name" value="ATP-DEPENDENT DNA HELICASE SRS2"/>
    <property type="match status" value="1"/>
</dbReference>
<dbReference type="SUPFAM" id="SSF52540">
    <property type="entry name" value="P-loop containing nucleoside triphosphate hydrolases"/>
    <property type="match status" value="1"/>
</dbReference>
<evidence type="ECO:0000313" key="4">
    <source>
        <dbReference type="Proteomes" id="UP000016986"/>
    </source>
</evidence>
<name>U3A6Y1_9EURY</name>
<dbReference type="GO" id="GO:0000725">
    <property type="term" value="P:recombinational repair"/>
    <property type="evidence" value="ECO:0007669"/>
    <property type="project" value="TreeGrafter"/>
</dbReference>
<feature type="domain" description="PD-(D/E)XK endonuclease-like" evidence="2">
    <location>
        <begin position="950"/>
        <end position="1120"/>
    </location>
</feature>
<feature type="compositionally biased region" description="Gly residues" evidence="1">
    <location>
        <begin position="98"/>
        <end position="107"/>
    </location>
</feature>
<dbReference type="Gene3D" id="3.40.50.300">
    <property type="entry name" value="P-loop containing nucleotide triphosphate hydrolases"/>
    <property type="match status" value="1"/>
</dbReference>
<feature type="compositionally biased region" description="Polar residues" evidence="1">
    <location>
        <begin position="885"/>
        <end position="894"/>
    </location>
</feature>
<feature type="compositionally biased region" description="Basic residues" evidence="1">
    <location>
        <begin position="213"/>
        <end position="225"/>
    </location>
</feature>
<feature type="region of interest" description="Disordered" evidence="1">
    <location>
        <begin position="1"/>
        <end position="281"/>
    </location>
</feature>
<dbReference type="Proteomes" id="UP000016986">
    <property type="component" value="Unassembled WGS sequence"/>
</dbReference>
<feature type="compositionally biased region" description="Basic and acidic residues" evidence="1">
    <location>
        <begin position="1"/>
        <end position="22"/>
    </location>
</feature>
<evidence type="ECO:0000313" key="3">
    <source>
        <dbReference type="EMBL" id="GAD53409.1"/>
    </source>
</evidence>
<reference evidence="3 4" key="1">
    <citation type="submission" date="2013-09" db="EMBL/GenBank/DDBJ databases">
        <title>Whole genome sequencing of Halarchaeum acidiphilum strain MH1-52-1.</title>
        <authorList>
            <person name="Shimane Y."/>
            <person name="Minegishi H."/>
            <person name="Nishi S."/>
            <person name="Echigo A."/>
            <person name="Shuto A."/>
            <person name="Konishi M."/>
            <person name="Ito T."/>
            <person name="Ohkuma M."/>
            <person name="Ohta Y."/>
            <person name="Nagano Y."/>
            <person name="Tsubouchi T."/>
            <person name="Mori K."/>
            <person name="Usui K."/>
            <person name="Kamekura M."/>
            <person name="Usami R."/>
            <person name="Takaki Y."/>
            <person name="Hatada Y."/>
        </authorList>
    </citation>
    <scope>NUCLEOTIDE SEQUENCE [LARGE SCALE GENOMIC DNA]</scope>
    <source>
        <strain evidence="3 4">JCM 16109</strain>
    </source>
</reference>
<dbReference type="AlphaFoldDB" id="U3A6Y1"/>
<feature type="compositionally biased region" description="Basic residues" evidence="1">
    <location>
        <begin position="73"/>
        <end position="92"/>
    </location>
</feature>
<dbReference type="GO" id="GO:0003677">
    <property type="term" value="F:DNA binding"/>
    <property type="evidence" value="ECO:0007669"/>
    <property type="project" value="InterPro"/>
</dbReference>
<dbReference type="InterPro" id="IPR000212">
    <property type="entry name" value="DNA_helicase_UvrD/REP"/>
</dbReference>
<accession>U3A6Y1</accession>
<feature type="region of interest" description="Disordered" evidence="1">
    <location>
        <begin position="870"/>
        <end position="898"/>
    </location>
</feature>
<proteinExistence type="predicted"/>
<keyword evidence="4" id="KW-1185">Reference proteome</keyword>
<feature type="compositionally biased region" description="Basic and acidic residues" evidence="1">
    <location>
        <begin position="238"/>
        <end position="253"/>
    </location>
</feature>
<dbReference type="GO" id="GO:0005524">
    <property type="term" value="F:ATP binding"/>
    <property type="evidence" value="ECO:0007669"/>
    <property type="project" value="InterPro"/>
</dbReference>
<evidence type="ECO:0000259" key="2">
    <source>
        <dbReference type="Pfam" id="PF12705"/>
    </source>
</evidence>
<comment type="caution">
    <text evidence="3">The sequence shown here is derived from an EMBL/GenBank/DDBJ whole genome shotgun (WGS) entry which is preliminary data.</text>
</comment>
<evidence type="ECO:0000256" key="1">
    <source>
        <dbReference type="SAM" id="MobiDB-lite"/>
    </source>
</evidence>
<dbReference type="eggNOG" id="arCOG00802">
    <property type="taxonomic scope" value="Archaea"/>
</dbReference>
<dbReference type="Pfam" id="PF12705">
    <property type="entry name" value="PDDEXK_1"/>
    <property type="match status" value="1"/>
</dbReference>
<feature type="compositionally biased region" description="Basic residues" evidence="1">
    <location>
        <begin position="109"/>
        <end position="132"/>
    </location>
</feature>
<dbReference type="GO" id="GO:0043138">
    <property type="term" value="F:3'-5' DNA helicase activity"/>
    <property type="evidence" value="ECO:0007669"/>
    <property type="project" value="TreeGrafter"/>
</dbReference>
<organism evidence="3 4">
    <name type="scientific">Halarchaeum acidiphilum MH1-52-1</name>
    <dbReference type="NCBI Taxonomy" id="1261545"/>
    <lineage>
        <taxon>Archaea</taxon>
        <taxon>Methanobacteriati</taxon>
        <taxon>Methanobacteriota</taxon>
        <taxon>Stenosarchaea group</taxon>
        <taxon>Halobacteria</taxon>
        <taxon>Halobacteriales</taxon>
        <taxon>Halobacteriaceae</taxon>
    </lineage>
</organism>
<feature type="region of interest" description="Disordered" evidence="1">
    <location>
        <begin position="519"/>
        <end position="539"/>
    </location>
</feature>
<dbReference type="PANTHER" id="PTHR11070">
    <property type="entry name" value="UVRD / RECB / PCRA DNA HELICASE FAMILY MEMBER"/>
    <property type="match status" value="1"/>
</dbReference>
<feature type="compositionally biased region" description="Basic and acidic residues" evidence="1">
    <location>
        <begin position="263"/>
        <end position="277"/>
    </location>
</feature>
<protein>
    <recommendedName>
        <fullName evidence="2">PD-(D/E)XK endonuclease-like domain-containing protein</fullName>
    </recommendedName>
</protein>
<gene>
    <name evidence="3" type="ORF">MBEHAL_2169</name>
</gene>